<keyword evidence="2 6" id="KW-0288">FMN</keyword>
<dbReference type="PANTHER" id="PTHR30011">
    <property type="entry name" value="ALKANESULFONATE MONOOXYGENASE-RELATED"/>
    <property type="match status" value="1"/>
</dbReference>
<dbReference type="PIRSF" id="PIRSF000337">
    <property type="entry name" value="NTA_MOA"/>
    <property type="match status" value="1"/>
</dbReference>
<name>A0A212RFL6_9PROT</name>
<keyword evidence="9" id="KW-1185">Reference proteome</keyword>
<evidence type="ECO:0000256" key="6">
    <source>
        <dbReference type="PIRSR" id="PIRSR000337-1"/>
    </source>
</evidence>
<sequence length="456" mass="50569">MADTRKLRLGAFVPATGHHLAAWRHPDADARAGVSFAHYRDLAIQAERAKFDLLFLADSAGLRGDQPDALSRQGKVVHFEPLTLLSALSAVTERIGLVATVTTTYNEPYHLARKFASLDHLSGGRAGWNLVTSSNEHEATNFNREQHVPHALRYERAREFAEVVTGLWDSWEDDAFLRDKESGLFFEPEKLHVLHHKGQHFSVRGPLNVARSPQGWPVIVQAGASEPGKELAAETAEAIFAAHQTTGEAVAFYADVKGRMAKYGREPDHLKIMPGVFPVVGRTRQEAKDKFEQLQDLIHPEAGLNLLSMHLGGIDLSHLDVDQPLPDILPETNAGKSRQKLVQELGRREGLTVRQLYLRIAGARGHWQIVGTPSDIVDLLQERFEARGADGFNVMPPYLPGGLTDFIELVVPELRRRGLFRSDYAGRTLRENLGLPRPAHGAAARLRRSAIHHAAE</sequence>
<evidence type="ECO:0000256" key="5">
    <source>
        <dbReference type="ARBA" id="ARBA00033748"/>
    </source>
</evidence>
<dbReference type="RefSeq" id="WP_088561857.1">
    <property type="nucleotide sequence ID" value="NZ_FYEH01000008.1"/>
</dbReference>
<evidence type="ECO:0000256" key="1">
    <source>
        <dbReference type="ARBA" id="ARBA00022630"/>
    </source>
</evidence>
<dbReference type="Pfam" id="PF00296">
    <property type="entry name" value="Bac_luciferase"/>
    <property type="match status" value="1"/>
</dbReference>
<dbReference type="OrthoDB" id="6752030at2"/>
<dbReference type="InterPro" id="IPR036661">
    <property type="entry name" value="Luciferase-like_sf"/>
</dbReference>
<feature type="domain" description="Luciferase-like" evidence="7">
    <location>
        <begin position="21"/>
        <end position="390"/>
    </location>
</feature>
<feature type="binding site" evidence="6">
    <location>
        <position position="150"/>
    </location>
    <ligand>
        <name>FMN</name>
        <dbReference type="ChEBI" id="CHEBI:58210"/>
    </ligand>
</feature>
<protein>
    <submittedName>
        <fullName evidence="8">Alkanesulfonate monooxygenase</fullName>
    </submittedName>
</protein>
<dbReference type="PANTHER" id="PTHR30011:SF16">
    <property type="entry name" value="C2H2 FINGER DOMAIN TRANSCRIPTION FACTOR (EUROFUNG)-RELATED"/>
    <property type="match status" value="1"/>
</dbReference>
<dbReference type="InterPro" id="IPR051260">
    <property type="entry name" value="Diverse_substr_monoxygenases"/>
</dbReference>
<evidence type="ECO:0000256" key="2">
    <source>
        <dbReference type="ARBA" id="ARBA00022643"/>
    </source>
</evidence>
<keyword evidence="3" id="KW-0560">Oxidoreductase</keyword>
<keyword evidence="1 6" id="KW-0285">Flavoprotein</keyword>
<reference evidence="8 9" key="1">
    <citation type="submission" date="2017-06" db="EMBL/GenBank/DDBJ databases">
        <authorList>
            <person name="Kim H.J."/>
            <person name="Triplett B.A."/>
        </authorList>
    </citation>
    <scope>NUCLEOTIDE SEQUENCE [LARGE SCALE GENOMIC DNA]</scope>
    <source>
        <strain evidence="8 9">B29T1</strain>
    </source>
</reference>
<dbReference type="Gene3D" id="3.20.20.30">
    <property type="entry name" value="Luciferase-like domain"/>
    <property type="match status" value="1"/>
</dbReference>
<dbReference type="CDD" id="cd01095">
    <property type="entry name" value="Nitrilotriacetate_monoxgenase"/>
    <property type="match status" value="1"/>
</dbReference>
<accession>A0A212RFL6</accession>
<evidence type="ECO:0000256" key="4">
    <source>
        <dbReference type="ARBA" id="ARBA00023033"/>
    </source>
</evidence>
<dbReference type="GO" id="GO:0004497">
    <property type="term" value="F:monooxygenase activity"/>
    <property type="evidence" value="ECO:0007669"/>
    <property type="project" value="UniProtKB-KW"/>
</dbReference>
<organism evidence="8 9">
    <name type="scientific">Arboricoccus pini</name>
    <dbReference type="NCBI Taxonomy" id="1963835"/>
    <lineage>
        <taxon>Bacteria</taxon>
        <taxon>Pseudomonadati</taxon>
        <taxon>Pseudomonadota</taxon>
        <taxon>Alphaproteobacteria</taxon>
        <taxon>Geminicoccales</taxon>
        <taxon>Geminicoccaceae</taxon>
        <taxon>Arboricoccus</taxon>
    </lineage>
</organism>
<comment type="similarity">
    <text evidence="5">Belongs to the NtaA/SnaA/DszA monooxygenase family.</text>
</comment>
<keyword evidence="4 8" id="KW-0503">Monooxygenase</keyword>
<proteinExistence type="inferred from homology"/>
<dbReference type="GO" id="GO:0016705">
    <property type="term" value="F:oxidoreductase activity, acting on paired donors, with incorporation or reduction of molecular oxygen"/>
    <property type="evidence" value="ECO:0007669"/>
    <property type="project" value="InterPro"/>
</dbReference>
<feature type="binding site" evidence="6">
    <location>
        <position position="225"/>
    </location>
    <ligand>
        <name>FMN</name>
        <dbReference type="ChEBI" id="CHEBI:58210"/>
    </ligand>
</feature>
<feature type="binding site" evidence="6">
    <location>
        <position position="154"/>
    </location>
    <ligand>
        <name>FMN</name>
        <dbReference type="ChEBI" id="CHEBI:58210"/>
    </ligand>
</feature>
<feature type="binding site" evidence="6">
    <location>
        <position position="58"/>
    </location>
    <ligand>
        <name>FMN</name>
        <dbReference type="ChEBI" id="CHEBI:58210"/>
    </ligand>
</feature>
<dbReference type="Proteomes" id="UP000197065">
    <property type="component" value="Unassembled WGS sequence"/>
</dbReference>
<evidence type="ECO:0000313" key="8">
    <source>
        <dbReference type="EMBL" id="SNB71122.1"/>
    </source>
</evidence>
<dbReference type="NCBIfam" id="TIGR03860">
    <property type="entry name" value="FMN_nitrolo"/>
    <property type="match status" value="1"/>
</dbReference>
<dbReference type="SUPFAM" id="SSF51679">
    <property type="entry name" value="Bacterial luciferase-like"/>
    <property type="match status" value="1"/>
</dbReference>
<evidence type="ECO:0000313" key="9">
    <source>
        <dbReference type="Proteomes" id="UP000197065"/>
    </source>
</evidence>
<dbReference type="InterPro" id="IPR011251">
    <property type="entry name" value="Luciferase-like_dom"/>
</dbReference>
<dbReference type="InterPro" id="IPR016215">
    <property type="entry name" value="NTA_MOA"/>
</dbReference>
<evidence type="ECO:0000256" key="3">
    <source>
        <dbReference type="ARBA" id="ARBA00023002"/>
    </source>
</evidence>
<evidence type="ECO:0000259" key="7">
    <source>
        <dbReference type="Pfam" id="PF00296"/>
    </source>
</evidence>
<gene>
    <name evidence="8" type="ORF">SAMN07250955_10861</name>
</gene>
<dbReference type="AlphaFoldDB" id="A0A212RFL6"/>
<feature type="binding site" evidence="6">
    <location>
        <position position="100"/>
    </location>
    <ligand>
        <name>FMN</name>
        <dbReference type="ChEBI" id="CHEBI:58210"/>
    </ligand>
</feature>
<dbReference type="EMBL" id="FYEH01000008">
    <property type="protein sequence ID" value="SNB71122.1"/>
    <property type="molecule type" value="Genomic_DNA"/>
</dbReference>